<reference evidence="11" key="1">
    <citation type="journal article" date="2019" name="Int. J. Syst. Evol. Microbiol.">
        <title>The Global Catalogue of Microorganisms (GCM) 10K type strain sequencing project: providing services to taxonomists for standard genome sequencing and annotation.</title>
        <authorList>
            <consortium name="The Broad Institute Genomics Platform"/>
            <consortium name="The Broad Institute Genome Sequencing Center for Infectious Disease"/>
            <person name="Wu L."/>
            <person name="Ma J."/>
        </authorList>
    </citation>
    <scope>NUCLEOTIDE SEQUENCE [LARGE SCALE GENOMIC DNA]</scope>
    <source>
        <strain evidence="11">CCUG 2113</strain>
    </source>
</reference>
<feature type="transmembrane region" description="Helical" evidence="9">
    <location>
        <begin position="65"/>
        <end position="85"/>
    </location>
</feature>
<dbReference type="PANTHER" id="PTHR30561:SF1">
    <property type="entry name" value="MULTIDRUG TRANSPORTER EMRE"/>
    <property type="match status" value="1"/>
</dbReference>
<comment type="subcellular location">
    <subcellularLocation>
        <location evidence="1 8">Cell membrane</location>
        <topology evidence="1 8">Multi-pass membrane protein</topology>
    </subcellularLocation>
</comment>
<protein>
    <submittedName>
        <fullName evidence="10">SMR family transporter</fullName>
    </submittedName>
</protein>
<evidence type="ECO:0000256" key="8">
    <source>
        <dbReference type="RuleBase" id="RU003942"/>
    </source>
</evidence>
<evidence type="ECO:0000256" key="3">
    <source>
        <dbReference type="ARBA" id="ARBA00022475"/>
    </source>
</evidence>
<proteinExistence type="inferred from homology"/>
<feature type="transmembrane region" description="Helical" evidence="9">
    <location>
        <begin position="33"/>
        <end position="53"/>
    </location>
</feature>
<keyword evidence="5 9" id="KW-1133">Transmembrane helix</keyword>
<name>A0ABV8DK07_9BURK</name>
<comment type="similarity">
    <text evidence="7 8">Belongs to the drug/metabolite transporter (DMT) superfamily. Small multidrug resistance (SMR) (TC 2.A.7.1) family.</text>
</comment>
<keyword evidence="4 8" id="KW-0812">Transmembrane</keyword>
<evidence type="ECO:0000256" key="9">
    <source>
        <dbReference type="SAM" id="Phobius"/>
    </source>
</evidence>
<feature type="transmembrane region" description="Helical" evidence="9">
    <location>
        <begin position="91"/>
        <end position="110"/>
    </location>
</feature>
<sequence length="116" mass="11857">MSGGASASAYLLLGTAIVLEVLGTTALKASDGFTRLVPGVITVVAYAVSFYLLSLTLKTVPVGIAYAIWSGVGIVLVSTVGWLHYGQRLDLPALLGLGLIVAGVLVVNLCSKSVSH</sequence>
<comment type="caution">
    <text evidence="10">The sequence shown here is derived from an EMBL/GenBank/DDBJ whole genome shotgun (WGS) entry which is preliminary data.</text>
</comment>
<organism evidence="10 11">
    <name type="scientific">Acidovorax facilis</name>
    <dbReference type="NCBI Taxonomy" id="12917"/>
    <lineage>
        <taxon>Bacteria</taxon>
        <taxon>Pseudomonadati</taxon>
        <taxon>Pseudomonadota</taxon>
        <taxon>Betaproteobacteria</taxon>
        <taxon>Burkholderiales</taxon>
        <taxon>Comamonadaceae</taxon>
        <taxon>Acidovorax</taxon>
    </lineage>
</organism>
<dbReference type="Proteomes" id="UP001595693">
    <property type="component" value="Unassembled WGS sequence"/>
</dbReference>
<feature type="transmembrane region" description="Helical" evidence="9">
    <location>
        <begin position="7"/>
        <end position="27"/>
    </location>
</feature>
<dbReference type="InterPro" id="IPR037185">
    <property type="entry name" value="EmrE-like"/>
</dbReference>
<dbReference type="SUPFAM" id="SSF103481">
    <property type="entry name" value="Multidrug resistance efflux transporter EmrE"/>
    <property type="match status" value="1"/>
</dbReference>
<evidence type="ECO:0000256" key="6">
    <source>
        <dbReference type="ARBA" id="ARBA00023136"/>
    </source>
</evidence>
<dbReference type="Pfam" id="PF00893">
    <property type="entry name" value="Multi_Drug_Res"/>
    <property type="match status" value="1"/>
</dbReference>
<evidence type="ECO:0000256" key="4">
    <source>
        <dbReference type="ARBA" id="ARBA00022692"/>
    </source>
</evidence>
<dbReference type="InterPro" id="IPR045324">
    <property type="entry name" value="Small_multidrug_res"/>
</dbReference>
<accession>A0ABV8DK07</accession>
<evidence type="ECO:0000313" key="11">
    <source>
        <dbReference type="Proteomes" id="UP001595693"/>
    </source>
</evidence>
<evidence type="ECO:0000256" key="1">
    <source>
        <dbReference type="ARBA" id="ARBA00004651"/>
    </source>
</evidence>
<evidence type="ECO:0000256" key="2">
    <source>
        <dbReference type="ARBA" id="ARBA00022448"/>
    </source>
</evidence>
<keyword evidence="3" id="KW-1003">Cell membrane</keyword>
<dbReference type="PANTHER" id="PTHR30561">
    <property type="entry name" value="SMR FAMILY PROTON-DEPENDENT DRUG EFFLUX TRANSPORTER SUGE"/>
    <property type="match status" value="1"/>
</dbReference>
<keyword evidence="11" id="KW-1185">Reference proteome</keyword>
<dbReference type="EMBL" id="JBHSAJ010000184">
    <property type="protein sequence ID" value="MFC3938637.1"/>
    <property type="molecule type" value="Genomic_DNA"/>
</dbReference>
<dbReference type="RefSeq" id="WP_055394747.1">
    <property type="nucleotide sequence ID" value="NZ_JAMXAX010000099.1"/>
</dbReference>
<keyword evidence="2" id="KW-0813">Transport</keyword>
<evidence type="ECO:0000256" key="5">
    <source>
        <dbReference type="ARBA" id="ARBA00022989"/>
    </source>
</evidence>
<evidence type="ECO:0000256" key="7">
    <source>
        <dbReference type="ARBA" id="ARBA00038032"/>
    </source>
</evidence>
<dbReference type="InterPro" id="IPR000390">
    <property type="entry name" value="Small_drug/metabolite_transptr"/>
</dbReference>
<gene>
    <name evidence="10" type="ORF">ACFOW3_28865</name>
</gene>
<evidence type="ECO:0000313" key="10">
    <source>
        <dbReference type="EMBL" id="MFC3938637.1"/>
    </source>
</evidence>
<dbReference type="Gene3D" id="1.10.3730.20">
    <property type="match status" value="1"/>
</dbReference>
<keyword evidence="6 9" id="KW-0472">Membrane</keyword>